<organism evidence="1 2">
    <name type="scientific">Richelia intracellularis HH01</name>
    <dbReference type="NCBI Taxonomy" id="1165094"/>
    <lineage>
        <taxon>Bacteria</taxon>
        <taxon>Bacillati</taxon>
        <taxon>Cyanobacteriota</taxon>
        <taxon>Cyanophyceae</taxon>
        <taxon>Nostocales</taxon>
        <taxon>Nostocaceae</taxon>
        <taxon>Richelia</taxon>
    </lineage>
</organism>
<gene>
    <name evidence="1" type="ORF">RINTHH_10780</name>
</gene>
<evidence type="ECO:0000313" key="2">
    <source>
        <dbReference type="Proteomes" id="UP000053051"/>
    </source>
</evidence>
<comment type="caution">
    <text evidence="1">The sequence shown here is derived from an EMBL/GenBank/DDBJ whole genome shotgun (WGS) entry which is preliminary data.</text>
</comment>
<dbReference type="Proteomes" id="UP000053051">
    <property type="component" value="Unassembled WGS sequence"/>
</dbReference>
<reference evidence="2" key="2">
    <citation type="submission" date="2016-01" db="EMBL/GenBank/DDBJ databases">
        <title>Diatom-associated endosymboitic cyanobacterium lacks core nitrogen metabolism enzymes.</title>
        <authorList>
            <person name="Hilton J.A."/>
            <person name="Foster R.A."/>
            <person name="Tripp H.J."/>
            <person name="Carter B.J."/>
            <person name="Zehr J.P."/>
            <person name="Villareal T.A."/>
        </authorList>
    </citation>
    <scope>NUCLEOTIDE SEQUENCE [LARGE SCALE GENOMIC DNA]</scope>
    <source>
        <strain evidence="2">HH01</strain>
    </source>
</reference>
<reference evidence="1 2" key="1">
    <citation type="submission" date="2012-05" db="EMBL/GenBank/DDBJ databases">
        <authorList>
            <person name="Hilton J."/>
        </authorList>
    </citation>
    <scope>NUCLEOTIDE SEQUENCE [LARGE SCALE GENOMIC DNA]</scope>
    <source>
        <strain evidence="1 2">HH01</strain>
    </source>
</reference>
<keyword evidence="2" id="KW-1185">Reference proteome</keyword>
<sequence length="64" mass="7390">MIKHGEKLSGNCYCAEQISILFLPYNVITYFKEPPSKIPIYIVVVTIKNVDVNTWYTFPGKNHL</sequence>
<evidence type="ECO:0000313" key="1">
    <source>
        <dbReference type="EMBL" id="CCH67233.1"/>
    </source>
</evidence>
<protein>
    <submittedName>
        <fullName evidence="1">Uncharacterized protein</fullName>
    </submittedName>
</protein>
<accession>M1X025</accession>
<dbReference type="EMBL" id="CAIY01000038">
    <property type="protein sequence ID" value="CCH67233.1"/>
    <property type="molecule type" value="Genomic_DNA"/>
</dbReference>
<dbReference type="AlphaFoldDB" id="M1X025"/>
<proteinExistence type="predicted"/>
<name>M1X025_9NOST</name>